<dbReference type="Gene3D" id="3.40.50.12370">
    <property type="match status" value="1"/>
</dbReference>
<comment type="similarity">
    <text evidence="1">Belongs to the universal stress protein A family.</text>
</comment>
<accession>A0ABQ3AT06</accession>
<feature type="domain" description="UspA" evidence="2">
    <location>
        <begin position="13"/>
        <end position="161"/>
    </location>
</feature>
<dbReference type="PRINTS" id="PR01438">
    <property type="entry name" value="UNVRSLSTRESS"/>
</dbReference>
<comment type="caution">
    <text evidence="3">The sequence shown here is derived from an EMBL/GenBank/DDBJ whole genome shotgun (WGS) entry which is preliminary data.</text>
</comment>
<dbReference type="RefSeq" id="WP_189573961.1">
    <property type="nucleotide sequence ID" value="NZ_BMXV01000002.1"/>
</dbReference>
<evidence type="ECO:0000259" key="2">
    <source>
        <dbReference type="Pfam" id="PF00582"/>
    </source>
</evidence>
<dbReference type="Proteomes" id="UP000601597">
    <property type="component" value="Unassembled WGS sequence"/>
</dbReference>
<dbReference type="Pfam" id="PF00582">
    <property type="entry name" value="Usp"/>
    <property type="match status" value="1"/>
</dbReference>
<sequence length="285" mass="30952">MVTDRQPPGEHRGRVLVLLDGSPPSRSALVAAAELAQARGAEVLGIFVEETNLLRSGGYGFAREIGGSSGQIRPLDTSRIEARMQALAREARAALQQVMLERGIHQALKLCRGHVVNEVLSLARPEDLLIMGRTGWSATSRMLLGSSARSLVRQAPGDVLLWSEYRLHPRGRVVVLLNHDQGANHRAVGTGADLARRHHQPLTILVRTDTGDDSPLSDSFLSDLQQTGLTTRIRLLPMTGAAGIIRALREENATQLVLSRSCRLFNDPQADALLDAMQLPITVTP</sequence>
<dbReference type="PANTHER" id="PTHR46268">
    <property type="entry name" value="STRESS RESPONSE PROTEIN NHAX"/>
    <property type="match status" value="1"/>
</dbReference>
<dbReference type="PANTHER" id="PTHR46268:SF6">
    <property type="entry name" value="UNIVERSAL STRESS PROTEIN UP12"/>
    <property type="match status" value="1"/>
</dbReference>
<protein>
    <recommendedName>
        <fullName evidence="2">UspA domain-containing protein</fullName>
    </recommendedName>
</protein>
<evidence type="ECO:0000256" key="1">
    <source>
        <dbReference type="ARBA" id="ARBA00008791"/>
    </source>
</evidence>
<reference evidence="4" key="1">
    <citation type="journal article" date="2019" name="Int. J. Syst. Evol. Microbiol.">
        <title>The Global Catalogue of Microorganisms (GCM) 10K type strain sequencing project: providing services to taxonomists for standard genome sequencing and annotation.</title>
        <authorList>
            <consortium name="The Broad Institute Genomics Platform"/>
            <consortium name="The Broad Institute Genome Sequencing Center for Infectious Disease"/>
            <person name="Wu L."/>
            <person name="Ma J."/>
        </authorList>
    </citation>
    <scope>NUCLEOTIDE SEQUENCE [LARGE SCALE GENOMIC DNA]</scope>
    <source>
        <strain evidence="4">KCTC 22280</strain>
    </source>
</reference>
<gene>
    <name evidence="3" type="ORF">GCM10007071_10800</name>
</gene>
<organism evidence="3 4">
    <name type="scientific">Marinobacter zhanjiangensis</name>
    <dbReference type="NCBI Taxonomy" id="578215"/>
    <lineage>
        <taxon>Bacteria</taxon>
        <taxon>Pseudomonadati</taxon>
        <taxon>Pseudomonadota</taxon>
        <taxon>Gammaproteobacteria</taxon>
        <taxon>Pseudomonadales</taxon>
        <taxon>Marinobacteraceae</taxon>
        <taxon>Marinobacter</taxon>
    </lineage>
</organism>
<evidence type="ECO:0000313" key="4">
    <source>
        <dbReference type="Proteomes" id="UP000601597"/>
    </source>
</evidence>
<dbReference type="CDD" id="cd00293">
    <property type="entry name" value="USP-like"/>
    <property type="match status" value="1"/>
</dbReference>
<keyword evidence="4" id="KW-1185">Reference proteome</keyword>
<dbReference type="EMBL" id="BMXV01000002">
    <property type="protein sequence ID" value="GGY65865.1"/>
    <property type="molecule type" value="Genomic_DNA"/>
</dbReference>
<dbReference type="InterPro" id="IPR006016">
    <property type="entry name" value="UspA"/>
</dbReference>
<evidence type="ECO:0000313" key="3">
    <source>
        <dbReference type="EMBL" id="GGY65865.1"/>
    </source>
</evidence>
<proteinExistence type="inferred from homology"/>
<dbReference type="SUPFAM" id="SSF52402">
    <property type="entry name" value="Adenine nucleotide alpha hydrolases-like"/>
    <property type="match status" value="1"/>
</dbReference>
<name>A0ABQ3AT06_9GAMM</name>
<dbReference type="InterPro" id="IPR006015">
    <property type="entry name" value="Universal_stress_UspA"/>
</dbReference>